<organism evidence="1 2">
    <name type="scientific">Leuconostoc citreum</name>
    <dbReference type="NCBI Taxonomy" id="33964"/>
    <lineage>
        <taxon>Bacteria</taxon>
        <taxon>Bacillati</taxon>
        <taxon>Bacillota</taxon>
        <taxon>Bacilli</taxon>
        <taxon>Lactobacillales</taxon>
        <taxon>Lactobacillaceae</taxon>
        <taxon>Leuconostoc</taxon>
    </lineage>
</organism>
<comment type="caution">
    <text evidence="1">The sequence shown here is derived from an EMBL/GenBank/DDBJ whole genome shotgun (WGS) entry which is preliminary data.</text>
</comment>
<evidence type="ECO:0000313" key="2">
    <source>
        <dbReference type="Proteomes" id="UP000323274"/>
    </source>
</evidence>
<dbReference type="AlphaFoldDB" id="A0A5A5U380"/>
<accession>A0A5A5U380</accession>
<name>A0A5A5U380_LEUCI</name>
<sequence length="121" mass="13771">MTKRTNVPIIKLNNDIERKRMQLPEFRQALEDKLSAQSVARVLASAYDFQVAQNNNRTPRARYGTVKMTKEADAMWETVVSNILAGMSANSDRDILQRLADDGFIAMVEEGLEEINFTTEF</sequence>
<reference evidence="1 2" key="1">
    <citation type="submission" date="2019-04" db="EMBL/GenBank/DDBJ databases">
        <title>A pseudo-fructophilic Leuconostoc citreum strain F192-5 isolated from peel of satsuma mandarin: the first report for isolation and characterization of strain-dependent fructophilic-like characteristics.</title>
        <authorList>
            <person name="Maeno S."/>
            <person name="Tanizawa Y."/>
            <person name="Kajikawa A."/>
            <person name="Kanesaki Y."/>
            <person name="Kubota E."/>
            <person name="Arita M."/>
            <person name="Leon D."/>
            <person name="Endo A."/>
        </authorList>
    </citation>
    <scope>NUCLEOTIDE SEQUENCE [LARGE SCALE GENOMIC DNA]</scope>
    <source>
        <strain evidence="1 2">F192-5</strain>
    </source>
</reference>
<protein>
    <submittedName>
        <fullName evidence="1">Uncharacterized protein</fullName>
    </submittedName>
</protein>
<dbReference type="EMBL" id="BJJW01000010">
    <property type="protein sequence ID" value="GDZ84405.1"/>
    <property type="molecule type" value="Genomic_DNA"/>
</dbReference>
<proteinExistence type="predicted"/>
<dbReference type="Proteomes" id="UP000323274">
    <property type="component" value="Unassembled WGS sequence"/>
</dbReference>
<evidence type="ECO:0000313" key="1">
    <source>
        <dbReference type="EMBL" id="GDZ84405.1"/>
    </source>
</evidence>
<gene>
    <name evidence="1" type="ORF">LCIT_16470</name>
</gene>